<dbReference type="GO" id="GO:0016020">
    <property type="term" value="C:membrane"/>
    <property type="evidence" value="ECO:0007669"/>
    <property type="project" value="UniProtKB-SubCell"/>
</dbReference>
<evidence type="ECO:0000256" key="5">
    <source>
        <dbReference type="ARBA" id="ARBA00022989"/>
    </source>
</evidence>
<evidence type="ECO:0000313" key="11">
    <source>
        <dbReference type="Proteomes" id="UP000824261"/>
    </source>
</evidence>
<feature type="transmembrane region" description="Helical" evidence="7">
    <location>
        <begin position="196"/>
        <end position="214"/>
    </location>
</feature>
<evidence type="ECO:0000256" key="4">
    <source>
        <dbReference type="ARBA" id="ARBA00022692"/>
    </source>
</evidence>
<name>A0A9D1A0J4_9ACTN</name>
<dbReference type="InterPro" id="IPR027470">
    <property type="entry name" value="Cation_efflux_CTD"/>
</dbReference>
<evidence type="ECO:0000313" key="10">
    <source>
        <dbReference type="EMBL" id="HIR01641.1"/>
    </source>
</evidence>
<dbReference type="Pfam" id="PF01545">
    <property type="entry name" value="Cation_efflux"/>
    <property type="match status" value="1"/>
</dbReference>
<evidence type="ECO:0000259" key="9">
    <source>
        <dbReference type="Pfam" id="PF16916"/>
    </source>
</evidence>
<dbReference type="SUPFAM" id="SSF161111">
    <property type="entry name" value="Cation efflux protein transmembrane domain-like"/>
    <property type="match status" value="1"/>
</dbReference>
<protein>
    <submittedName>
        <fullName evidence="10">Cation transporter</fullName>
    </submittedName>
</protein>
<dbReference type="InterPro" id="IPR058533">
    <property type="entry name" value="Cation_efflux_TM"/>
</dbReference>
<comment type="caution">
    <text evidence="10">The sequence shown here is derived from an EMBL/GenBank/DDBJ whole genome shotgun (WGS) entry which is preliminary data.</text>
</comment>
<proteinExistence type="inferred from homology"/>
<dbReference type="InterPro" id="IPR050291">
    <property type="entry name" value="CDF_Transporter"/>
</dbReference>
<keyword evidence="4 7" id="KW-0812">Transmembrane</keyword>
<dbReference type="PANTHER" id="PTHR43840">
    <property type="entry name" value="MITOCHONDRIAL METAL TRANSPORTER 1-RELATED"/>
    <property type="match status" value="1"/>
</dbReference>
<dbReference type="PANTHER" id="PTHR43840:SF15">
    <property type="entry name" value="MITOCHONDRIAL METAL TRANSPORTER 1-RELATED"/>
    <property type="match status" value="1"/>
</dbReference>
<dbReference type="Pfam" id="PF16916">
    <property type="entry name" value="ZT_dimer"/>
    <property type="match status" value="1"/>
</dbReference>
<feature type="domain" description="Cation efflux protein transmembrane" evidence="8">
    <location>
        <begin position="55"/>
        <end position="245"/>
    </location>
</feature>
<dbReference type="Gene3D" id="1.20.1510.10">
    <property type="entry name" value="Cation efflux protein transmembrane domain"/>
    <property type="match status" value="1"/>
</dbReference>
<dbReference type="EMBL" id="DVGB01000060">
    <property type="protein sequence ID" value="HIR01641.1"/>
    <property type="molecule type" value="Genomic_DNA"/>
</dbReference>
<sequence>MLRPQEPECPGARPGIHASKGPTVTNLLVRLFVKNWQDSDNPAVRTRYGQFAGMVGIVCNVALSLAKGIIGLLAGSVSIVADAVNNLSDAASNIVSLLGFKMASKPADPHHPYGHGRFEYLSGLVVAILVAAVGIELVQTSIDKIANPTPTEFSPAIVAVLVLSILVKFWMMFFSRTIARRISSETLEATAVDSRNDVIATGAVLVSAVISALTGIDLDGWAGLAVGAFIIWSSIGLIKDTMNPLLGTAPDPELVEHIRSKIMGYPGVLGTHDLMVHDYGPGRQFASAHVEMAVETDPMESHDTLDNIEQDFKDEDGLIITLHYDPIVTDDPHVQDLRNWIDEQVRAIDPRCSIHDLRTVPGPTHVNVIFDCMRPADLPLSADELRDRVAGIVKEKVPNAVCKITIDESYVSPEQ</sequence>
<accession>A0A9D1A0J4</accession>
<keyword evidence="3" id="KW-0813">Transport</keyword>
<evidence type="ECO:0000256" key="2">
    <source>
        <dbReference type="ARBA" id="ARBA00008114"/>
    </source>
</evidence>
<comment type="similarity">
    <text evidence="2">Belongs to the cation diffusion facilitator (CDF) transporter (TC 2.A.4) family.</text>
</comment>
<evidence type="ECO:0000256" key="7">
    <source>
        <dbReference type="SAM" id="Phobius"/>
    </source>
</evidence>
<feature type="transmembrane region" description="Helical" evidence="7">
    <location>
        <begin position="120"/>
        <end position="142"/>
    </location>
</feature>
<dbReference type="InterPro" id="IPR002524">
    <property type="entry name" value="Cation_efflux"/>
</dbReference>
<feature type="domain" description="Cation efflux protein cytoplasmic" evidence="9">
    <location>
        <begin position="250"/>
        <end position="326"/>
    </location>
</feature>
<feature type="transmembrane region" description="Helical" evidence="7">
    <location>
        <begin position="220"/>
        <end position="238"/>
    </location>
</feature>
<reference evidence="10" key="2">
    <citation type="journal article" date="2021" name="PeerJ">
        <title>Extensive microbial diversity within the chicken gut microbiome revealed by metagenomics and culture.</title>
        <authorList>
            <person name="Gilroy R."/>
            <person name="Ravi A."/>
            <person name="Getino M."/>
            <person name="Pursley I."/>
            <person name="Horton D.L."/>
            <person name="Alikhan N.F."/>
            <person name="Baker D."/>
            <person name="Gharbi K."/>
            <person name="Hall N."/>
            <person name="Watson M."/>
            <person name="Adriaenssens E.M."/>
            <person name="Foster-Nyarko E."/>
            <person name="Jarju S."/>
            <person name="Secka A."/>
            <person name="Antonio M."/>
            <person name="Oren A."/>
            <person name="Chaudhuri R.R."/>
            <person name="La Ragione R."/>
            <person name="Hildebrand F."/>
            <person name="Pallen M.J."/>
        </authorList>
    </citation>
    <scope>NUCLEOTIDE SEQUENCE</scope>
    <source>
        <strain evidence="10">ChiGjej1B1-2707</strain>
    </source>
</reference>
<evidence type="ECO:0000256" key="6">
    <source>
        <dbReference type="ARBA" id="ARBA00023136"/>
    </source>
</evidence>
<dbReference type="GO" id="GO:0008324">
    <property type="term" value="F:monoatomic cation transmembrane transporter activity"/>
    <property type="evidence" value="ECO:0007669"/>
    <property type="project" value="InterPro"/>
</dbReference>
<evidence type="ECO:0000259" key="8">
    <source>
        <dbReference type="Pfam" id="PF01545"/>
    </source>
</evidence>
<dbReference type="Gene3D" id="3.30.70.1350">
    <property type="entry name" value="Cation efflux protein, cytoplasmic domain"/>
    <property type="match status" value="1"/>
</dbReference>
<dbReference type="NCBIfam" id="TIGR01297">
    <property type="entry name" value="CDF"/>
    <property type="match status" value="1"/>
</dbReference>
<evidence type="ECO:0000256" key="3">
    <source>
        <dbReference type="ARBA" id="ARBA00022448"/>
    </source>
</evidence>
<keyword evidence="5 7" id="KW-1133">Transmembrane helix</keyword>
<reference evidence="10" key="1">
    <citation type="submission" date="2020-10" db="EMBL/GenBank/DDBJ databases">
        <authorList>
            <person name="Gilroy R."/>
        </authorList>
    </citation>
    <scope>NUCLEOTIDE SEQUENCE</scope>
    <source>
        <strain evidence="10">ChiGjej1B1-2707</strain>
    </source>
</reference>
<dbReference type="FunFam" id="1.20.1510.10:FF:000006">
    <property type="entry name" value="Divalent cation efflux transporter"/>
    <property type="match status" value="1"/>
</dbReference>
<gene>
    <name evidence="10" type="ORF">IAA69_05185</name>
</gene>
<dbReference type="InterPro" id="IPR036837">
    <property type="entry name" value="Cation_efflux_CTD_sf"/>
</dbReference>
<feature type="transmembrane region" description="Helical" evidence="7">
    <location>
        <begin position="154"/>
        <end position="175"/>
    </location>
</feature>
<dbReference type="Proteomes" id="UP000824261">
    <property type="component" value="Unassembled WGS sequence"/>
</dbReference>
<dbReference type="AlphaFoldDB" id="A0A9D1A0J4"/>
<keyword evidence="6 7" id="KW-0472">Membrane</keyword>
<dbReference type="InterPro" id="IPR027469">
    <property type="entry name" value="Cation_efflux_TMD_sf"/>
</dbReference>
<dbReference type="SUPFAM" id="SSF160240">
    <property type="entry name" value="Cation efflux protein cytoplasmic domain-like"/>
    <property type="match status" value="1"/>
</dbReference>
<evidence type="ECO:0000256" key="1">
    <source>
        <dbReference type="ARBA" id="ARBA00004141"/>
    </source>
</evidence>
<organism evidence="10 11">
    <name type="scientific">Candidatus Aveggerthella stercoripullorum</name>
    <dbReference type="NCBI Taxonomy" id="2840688"/>
    <lineage>
        <taxon>Bacteria</taxon>
        <taxon>Bacillati</taxon>
        <taxon>Actinomycetota</taxon>
        <taxon>Coriobacteriia</taxon>
        <taxon>Eggerthellales</taxon>
        <taxon>Eggerthellaceae</taxon>
        <taxon>Eggerthellaceae incertae sedis</taxon>
        <taxon>Candidatus Aveggerthella</taxon>
    </lineage>
</organism>
<comment type="subcellular location">
    <subcellularLocation>
        <location evidence="1">Membrane</location>
        <topology evidence="1">Multi-pass membrane protein</topology>
    </subcellularLocation>
</comment>